<dbReference type="InterPro" id="IPR007159">
    <property type="entry name" value="SpoVT-AbrB_dom"/>
</dbReference>
<dbReference type="SUPFAM" id="SSF89447">
    <property type="entry name" value="AbrB/MazE/MraZ-like"/>
    <property type="match status" value="1"/>
</dbReference>
<evidence type="ECO:0000313" key="2">
    <source>
        <dbReference type="EMBL" id="EMB34199.1"/>
    </source>
</evidence>
<evidence type="ECO:0000259" key="1">
    <source>
        <dbReference type="SMART" id="SM00966"/>
    </source>
</evidence>
<proteinExistence type="predicted"/>
<gene>
    <name evidence="2" type="ORF">HMPREF9726_00948</name>
</gene>
<dbReference type="HOGENOM" id="CLU_150554_3_0_12"/>
<reference evidence="2" key="1">
    <citation type="submission" date="2012-01" db="EMBL/GenBank/DDBJ databases">
        <title>The Genome Sequence of Treponema denticola H-22.</title>
        <authorList>
            <consortium name="The Broad Institute Genome Sequencing Platform"/>
            <person name="Earl A."/>
            <person name="Ward D."/>
            <person name="Feldgarden M."/>
            <person name="Gevers D."/>
            <person name="Blanton J.M."/>
            <person name="Fenno C.J."/>
            <person name="Baranova O.V."/>
            <person name="Mathney J."/>
            <person name="Dewhirst F.E."/>
            <person name="Izard J."/>
            <person name="Young S.K."/>
            <person name="Zeng Q."/>
            <person name="Gargeya S."/>
            <person name="Fitzgerald M."/>
            <person name="Haas B."/>
            <person name="Abouelleil A."/>
            <person name="Alvarado L."/>
            <person name="Arachchi H.M."/>
            <person name="Berlin A."/>
            <person name="Chapman S.B."/>
            <person name="Gearin G."/>
            <person name="Goldberg J."/>
            <person name="Griggs A."/>
            <person name="Gujja S."/>
            <person name="Hansen M."/>
            <person name="Heiman D."/>
            <person name="Howarth C."/>
            <person name="Larimer J."/>
            <person name="Lui A."/>
            <person name="MacDonald P.J.P."/>
            <person name="McCowen C."/>
            <person name="Montmayeur A."/>
            <person name="Murphy C."/>
            <person name="Neiman D."/>
            <person name="Pearson M."/>
            <person name="Priest M."/>
            <person name="Roberts A."/>
            <person name="Saif S."/>
            <person name="Shea T."/>
            <person name="Sisk P."/>
            <person name="Stolte C."/>
            <person name="Sykes S."/>
            <person name="Wortman J."/>
            <person name="Nusbaum C."/>
            <person name="Birren B."/>
        </authorList>
    </citation>
    <scope>NUCLEOTIDE SEQUENCE [LARGE SCALE GENOMIC DNA]</scope>
    <source>
        <strain evidence="2">H-22</strain>
    </source>
</reference>
<dbReference type="InterPro" id="IPR037914">
    <property type="entry name" value="SpoVT-AbrB_sf"/>
</dbReference>
<dbReference type="EMBL" id="AGDV01000009">
    <property type="protein sequence ID" value="EMB34199.1"/>
    <property type="molecule type" value="Genomic_DNA"/>
</dbReference>
<dbReference type="Proteomes" id="UP000011705">
    <property type="component" value="Chromosome"/>
</dbReference>
<sequence length="80" mass="9391">MIVSLVPVGNSRGIRLPKLVLDKVSNADKFEVEVSEKGILLKPIKYEPRKGWEEAFRKMHQNNEDLAEDIPEPRDFQWEW</sequence>
<dbReference type="PATRIC" id="fig|999432.5.peg.987"/>
<dbReference type="SMART" id="SM00966">
    <property type="entry name" value="SpoVT_AbrB"/>
    <property type="match status" value="1"/>
</dbReference>
<dbReference type="Gene3D" id="2.10.260.10">
    <property type="match status" value="1"/>
</dbReference>
<dbReference type="RefSeq" id="WP_002683859.1">
    <property type="nucleotide sequence ID" value="NZ_CM001795.1"/>
</dbReference>
<feature type="domain" description="SpoVT-AbrB" evidence="1">
    <location>
        <begin position="6"/>
        <end position="49"/>
    </location>
</feature>
<name>A0A0E2E5N9_TREDN</name>
<accession>A0A0E2E5N9</accession>
<dbReference type="GO" id="GO:0003677">
    <property type="term" value="F:DNA binding"/>
    <property type="evidence" value="ECO:0007669"/>
    <property type="project" value="InterPro"/>
</dbReference>
<protein>
    <recommendedName>
        <fullName evidence="1">SpoVT-AbrB domain-containing protein</fullName>
    </recommendedName>
</protein>
<organism evidence="2">
    <name type="scientific">Treponema denticola H-22</name>
    <dbReference type="NCBI Taxonomy" id="999432"/>
    <lineage>
        <taxon>Bacteria</taxon>
        <taxon>Pseudomonadati</taxon>
        <taxon>Spirochaetota</taxon>
        <taxon>Spirochaetia</taxon>
        <taxon>Spirochaetales</taxon>
        <taxon>Treponemataceae</taxon>
        <taxon>Treponema</taxon>
    </lineage>
</organism>
<dbReference type="AlphaFoldDB" id="A0A0E2E5N9"/>
<comment type="caution">
    <text evidence="2">The sequence shown here is derived from an EMBL/GenBank/DDBJ whole genome shotgun (WGS) entry which is preliminary data.</text>
</comment>